<dbReference type="AlphaFoldDB" id="A0AA35WRB4"/>
<evidence type="ECO:0000313" key="2">
    <source>
        <dbReference type="EMBL" id="CAI8026231.1"/>
    </source>
</evidence>
<name>A0AA35WRB4_GEOBA</name>
<dbReference type="Proteomes" id="UP001174909">
    <property type="component" value="Unassembled WGS sequence"/>
</dbReference>
<sequence length="112" mass="13193">WQFCGLHLLLCVVWAGRKSSCVREVERLKKNREERRARLAGKIAQRKEDYDTSHPQWEFLQMIREYCSHLDLRPLVGNESVTFHRICVCVRKRPLNKKGDVFPISPLPSCTQ</sequence>
<comment type="caution">
    <text evidence="2">The sequence shown here is derived from an EMBL/GenBank/DDBJ whole genome shotgun (WGS) entry which is preliminary data.</text>
</comment>
<keyword evidence="3" id="KW-1185">Reference proteome</keyword>
<organism evidence="2 3">
    <name type="scientific">Geodia barretti</name>
    <name type="common">Barrett's horny sponge</name>
    <dbReference type="NCBI Taxonomy" id="519541"/>
    <lineage>
        <taxon>Eukaryota</taxon>
        <taxon>Metazoa</taxon>
        <taxon>Porifera</taxon>
        <taxon>Demospongiae</taxon>
        <taxon>Heteroscleromorpha</taxon>
        <taxon>Tetractinellida</taxon>
        <taxon>Astrophorina</taxon>
        <taxon>Geodiidae</taxon>
        <taxon>Geodia</taxon>
    </lineage>
</organism>
<gene>
    <name evidence="2" type="ORF">GBAR_LOCUS15092</name>
</gene>
<feature type="signal peptide" evidence="1">
    <location>
        <begin position="1"/>
        <end position="15"/>
    </location>
</feature>
<protein>
    <submittedName>
        <fullName evidence="2">Kinesin-like protein KIF2C</fullName>
    </submittedName>
</protein>
<feature type="chain" id="PRO_5041281438" evidence="1">
    <location>
        <begin position="16"/>
        <end position="112"/>
    </location>
</feature>
<keyword evidence="1" id="KW-0732">Signal</keyword>
<reference evidence="2" key="1">
    <citation type="submission" date="2023-03" db="EMBL/GenBank/DDBJ databases">
        <authorList>
            <person name="Steffen K."/>
            <person name="Cardenas P."/>
        </authorList>
    </citation>
    <scope>NUCLEOTIDE SEQUENCE</scope>
</reference>
<evidence type="ECO:0000256" key="1">
    <source>
        <dbReference type="SAM" id="SignalP"/>
    </source>
</evidence>
<feature type="non-terminal residue" evidence="2">
    <location>
        <position position="1"/>
    </location>
</feature>
<proteinExistence type="predicted"/>
<dbReference type="EMBL" id="CASHTH010002205">
    <property type="protein sequence ID" value="CAI8026231.1"/>
    <property type="molecule type" value="Genomic_DNA"/>
</dbReference>
<accession>A0AA35WRB4</accession>
<evidence type="ECO:0000313" key="3">
    <source>
        <dbReference type="Proteomes" id="UP001174909"/>
    </source>
</evidence>